<protein>
    <submittedName>
        <fullName evidence="2">Uncharacterized protein</fullName>
    </submittedName>
</protein>
<dbReference type="HOGENOM" id="CLU_3346943_0_0_6"/>
<proteinExistence type="predicted"/>
<keyword evidence="1" id="KW-0472">Membrane</keyword>
<evidence type="ECO:0000313" key="2">
    <source>
        <dbReference type="EMBL" id="AGH45620.1"/>
    </source>
</evidence>
<dbReference type="PATRIC" id="fig|1129794.4.peg.3492"/>
<evidence type="ECO:0000313" key="3">
    <source>
        <dbReference type="Proteomes" id="UP000011864"/>
    </source>
</evidence>
<reference evidence="2 3" key="1">
    <citation type="journal article" date="2013" name="Genome Announc.">
        <title>Complete Genome Sequence of Glaciecola psychrophila Strain 170T.</title>
        <authorList>
            <person name="Yin J."/>
            <person name="Chen J."/>
            <person name="Liu G."/>
            <person name="Yu Y."/>
            <person name="Song L."/>
            <person name="Wang X."/>
            <person name="Qu X."/>
        </authorList>
    </citation>
    <scope>NUCLEOTIDE SEQUENCE [LARGE SCALE GENOMIC DNA]</scope>
    <source>
        <strain evidence="2 3">170</strain>
    </source>
</reference>
<dbReference type="Proteomes" id="UP000011864">
    <property type="component" value="Chromosome"/>
</dbReference>
<feature type="transmembrane region" description="Helical" evidence="1">
    <location>
        <begin position="6"/>
        <end position="26"/>
    </location>
</feature>
<dbReference type="AlphaFoldDB" id="M4RPM4"/>
<keyword evidence="3" id="KW-1185">Reference proteome</keyword>
<dbReference type="EMBL" id="CP003837">
    <property type="protein sequence ID" value="AGH45620.1"/>
    <property type="molecule type" value="Genomic_DNA"/>
</dbReference>
<sequence length="37" mass="4225">MTPSLAGFIWSLLLFIMLNTFVNLPIKSIKKVTFLAR</sequence>
<gene>
    <name evidence="2" type="ORF">C427_3511</name>
</gene>
<organism evidence="2 3">
    <name type="scientific">Paraglaciecola psychrophila 170</name>
    <dbReference type="NCBI Taxonomy" id="1129794"/>
    <lineage>
        <taxon>Bacteria</taxon>
        <taxon>Pseudomonadati</taxon>
        <taxon>Pseudomonadota</taxon>
        <taxon>Gammaproteobacteria</taxon>
        <taxon>Alteromonadales</taxon>
        <taxon>Alteromonadaceae</taxon>
        <taxon>Paraglaciecola</taxon>
    </lineage>
</organism>
<dbReference type="KEGG" id="gps:C427_3511"/>
<name>M4RPM4_9ALTE</name>
<evidence type="ECO:0000256" key="1">
    <source>
        <dbReference type="SAM" id="Phobius"/>
    </source>
</evidence>
<accession>M4RPM4</accession>
<keyword evidence="1" id="KW-0812">Transmembrane</keyword>
<keyword evidence="1" id="KW-1133">Transmembrane helix</keyword>